<name>A0A844YFG0_9SPHN</name>
<organism evidence="2 3">
    <name type="scientific">Qipengyuania oceanensis</name>
    <dbReference type="NCBI Taxonomy" id="1463597"/>
    <lineage>
        <taxon>Bacteria</taxon>
        <taxon>Pseudomonadati</taxon>
        <taxon>Pseudomonadota</taxon>
        <taxon>Alphaproteobacteria</taxon>
        <taxon>Sphingomonadales</taxon>
        <taxon>Erythrobacteraceae</taxon>
        <taxon>Qipengyuania</taxon>
    </lineage>
</organism>
<dbReference type="GO" id="GO:0016020">
    <property type="term" value="C:membrane"/>
    <property type="evidence" value="ECO:0007669"/>
    <property type="project" value="InterPro"/>
</dbReference>
<dbReference type="Proteomes" id="UP000445582">
    <property type="component" value="Unassembled WGS sequence"/>
</dbReference>
<dbReference type="PANTHER" id="PTHR47755:SF1">
    <property type="entry name" value="CELL DIVISION PROTEIN FTSX"/>
    <property type="match status" value="1"/>
</dbReference>
<keyword evidence="1" id="KW-0472">Membrane</keyword>
<dbReference type="EMBL" id="WTYN01000001">
    <property type="protein sequence ID" value="MXO62672.1"/>
    <property type="molecule type" value="Genomic_DNA"/>
</dbReference>
<dbReference type="AlphaFoldDB" id="A0A844YFG0"/>
<gene>
    <name evidence="2" type="ORF">GRI48_06570</name>
</gene>
<evidence type="ECO:0000313" key="2">
    <source>
        <dbReference type="EMBL" id="MXO62672.1"/>
    </source>
</evidence>
<dbReference type="OrthoDB" id="8478373at2"/>
<feature type="transmembrane region" description="Helical" evidence="1">
    <location>
        <begin position="236"/>
        <end position="260"/>
    </location>
</feature>
<dbReference type="GO" id="GO:0051301">
    <property type="term" value="P:cell division"/>
    <property type="evidence" value="ECO:0007669"/>
    <property type="project" value="UniProtKB-KW"/>
</dbReference>
<protein>
    <submittedName>
        <fullName evidence="2">Cell division protein</fullName>
    </submittedName>
</protein>
<sequence length="310" mass="32337">MKGPPVLARAVERGLRPFKGERAAQLVPQARLSGPMPWVIAIMVALTAIAAAAGLALDNLADSARAELAGGATVQVLEANPAEREARVAEVLAVLDSSPLATSHRQVPQAELEQLLDPWLDLGDDTAATVPIPALIDVQLAPGNEANLAQLREQVTARVPQARVDAQASWLAPVFSALRSLQWMAVALVALLALTSAAAVWLAARNAFGANRETIEIVHLLGGTDGQIARVFQRSIAFDAVLGGAVGLALGVVAILALGSRFAALQSGMISGGGLVWSDWLLLALIPFVGVLIAIYTARVTVFAALKKML</sequence>
<feature type="transmembrane region" description="Helical" evidence="1">
    <location>
        <begin position="280"/>
        <end position="306"/>
    </location>
</feature>
<keyword evidence="3" id="KW-1185">Reference proteome</keyword>
<evidence type="ECO:0000313" key="3">
    <source>
        <dbReference type="Proteomes" id="UP000445582"/>
    </source>
</evidence>
<feature type="transmembrane region" description="Helical" evidence="1">
    <location>
        <begin position="183"/>
        <end position="204"/>
    </location>
</feature>
<accession>A0A844YFG0</accession>
<reference evidence="2 3" key="1">
    <citation type="submission" date="2019-12" db="EMBL/GenBank/DDBJ databases">
        <title>Genomic-based taxomic classification of the family Erythrobacteraceae.</title>
        <authorList>
            <person name="Xu L."/>
        </authorList>
    </citation>
    <scope>NUCLEOTIDE SEQUENCE [LARGE SCALE GENOMIC DNA]</scope>
    <source>
        <strain evidence="2 3">MCCC 1A09965</strain>
    </source>
</reference>
<keyword evidence="2" id="KW-0131">Cell cycle</keyword>
<keyword evidence="2" id="KW-0132">Cell division</keyword>
<dbReference type="GO" id="GO:0032153">
    <property type="term" value="C:cell division site"/>
    <property type="evidence" value="ECO:0007669"/>
    <property type="project" value="TreeGrafter"/>
</dbReference>
<dbReference type="PANTHER" id="PTHR47755">
    <property type="entry name" value="CELL DIVISION PROTEIN FTSX"/>
    <property type="match status" value="1"/>
</dbReference>
<dbReference type="RefSeq" id="WP_160673110.1">
    <property type="nucleotide sequence ID" value="NZ_WTYN01000001.1"/>
</dbReference>
<feature type="transmembrane region" description="Helical" evidence="1">
    <location>
        <begin position="38"/>
        <end position="57"/>
    </location>
</feature>
<keyword evidence="1" id="KW-0812">Transmembrane</keyword>
<proteinExistence type="predicted"/>
<comment type="caution">
    <text evidence="2">The sequence shown here is derived from an EMBL/GenBank/DDBJ whole genome shotgun (WGS) entry which is preliminary data.</text>
</comment>
<evidence type="ECO:0000256" key="1">
    <source>
        <dbReference type="SAM" id="Phobius"/>
    </source>
</evidence>
<keyword evidence="1" id="KW-1133">Transmembrane helix</keyword>
<dbReference type="InterPro" id="IPR004513">
    <property type="entry name" value="FtsX"/>
</dbReference>